<gene>
    <name evidence="2" type="ORF">HUT05_09280</name>
</gene>
<dbReference type="Proteomes" id="UP000509418">
    <property type="component" value="Chromosome"/>
</dbReference>
<dbReference type="EMBL" id="CP056041">
    <property type="protein sequence ID" value="QKZ17523.1"/>
    <property type="molecule type" value="Genomic_DNA"/>
</dbReference>
<protein>
    <submittedName>
        <fullName evidence="2">Uncharacterized protein</fullName>
    </submittedName>
</protein>
<feature type="region of interest" description="Disordered" evidence="1">
    <location>
        <begin position="81"/>
        <end position="117"/>
    </location>
</feature>
<reference evidence="2 3" key="1">
    <citation type="submission" date="2020-06" db="EMBL/GenBank/DDBJ databases">
        <title>Genome mining for natural products.</title>
        <authorList>
            <person name="Zhang B."/>
            <person name="Shi J."/>
            <person name="Ge H."/>
        </authorList>
    </citation>
    <scope>NUCLEOTIDE SEQUENCE [LARGE SCALE GENOMIC DNA]</scope>
    <source>
        <strain evidence="2 3">NA02069</strain>
    </source>
</reference>
<organism evidence="2 3">
    <name type="scientific">Streptomyces chartreusis</name>
    <dbReference type="NCBI Taxonomy" id="1969"/>
    <lineage>
        <taxon>Bacteria</taxon>
        <taxon>Bacillati</taxon>
        <taxon>Actinomycetota</taxon>
        <taxon>Actinomycetes</taxon>
        <taxon>Kitasatosporales</taxon>
        <taxon>Streptomycetaceae</taxon>
        <taxon>Streptomyces</taxon>
    </lineage>
</organism>
<sequence>MRFVEATKALAARMITRGPIDYEARRAALSTLREVPGRVLLPILKLAGLQLTWQRQRHVAGWLWEHLTGGEARDAPTYAEDINGVKEASPSHGHGFTLNCPNKPAAHSWPEERSGLR</sequence>
<dbReference type="RefSeq" id="WP_176574794.1">
    <property type="nucleotide sequence ID" value="NZ_CBDRGH010000014.1"/>
</dbReference>
<keyword evidence="3" id="KW-1185">Reference proteome</keyword>
<accession>A0A7H8T1Z9</accession>
<proteinExistence type="predicted"/>
<evidence type="ECO:0000313" key="3">
    <source>
        <dbReference type="Proteomes" id="UP000509418"/>
    </source>
</evidence>
<evidence type="ECO:0000256" key="1">
    <source>
        <dbReference type="SAM" id="MobiDB-lite"/>
    </source>
</evidence>
<name>A0A7H8T1Z9_STRCX</name>
<dbReference type="AlphaFoldDB" id="A0A7H8T1Z9"/>
<evidence type="ECO:0000313" key="2">
    <source>
        <dbReference type="EMBL" id="QKZ17523.1"/>
    </source>
</evidence>